<sequence>VATALQEYISKNIPEWDGSGSFVDWAKTLDLAALGVQKPKLPMHVKAAVAASNELQHGTDLESFFANIQDVLVPKLDKELGSTVTDPEIFKAC</sequence>
<proteinExistence type="predicted"/>
<dbReference type="Proteomes" id="UP000774326">
    <property type="component" value="Unassembled WGS sequence"/>
</dbReference>
<dbReference type="EMBL" id="JAEUBG010005053">
    <property type="protein sequence ID" value="KAH3678898.1"/>
    <property type="molecule type" value="Genomic_DNA"/>
</dbReference>
<reference evidence="1" key="2">
    <citation type="submission" date="2021-01" db="EMBL/GenBank/DDBJ databases">
        <authorList>
            <person name="Schikora-Tamarit M.A."/>
        </authorList>
    </citation>
    <scope>NUCLEOTIDE SEQUENCE</scope>
    <source>
        <strain evidence="1">CBS2887</strain>
    </source>
</reference>
<feature type="non-terminal residue" evidence="1">
    <location>
        <position position="93"/>
    </location>
</feature>
<protein>
    <submittedName>
        <fullName evidence="1">Uncharacterized protein</fullName>
    </submittedName>
</protein>
<dbReference type="AlphaFoldDB" id="A0A9P8PUZ4"/>
<comment type="caution">
    <text evidence="1">The sequence shown here is derived from an EMBL/GenBank/DDBJ whole genome shotgun (WGS) entry which is preliminary data.</text>
</comment>
<feature type="non-terminal residue" evidence="1">
    <location>
        <position position="1"/>
    </location>
</feature>
<keyword evidence="2" id="KW-1185">Reference proteome</keyword>
<gene>
    <name evidence="1" type="ORF">WICPIJ_008797</name>
</gene>
<evidence type="ECO:0000313" key="1">
    <source>
        <dbReference type="EMBL" id="KAH3678898.1"/>
    </source>
</evidence>
<evidence type="ECO:0000313" key="2">
    <source>
        <dbReference type="Proteomes" id="UP000774326"/>
    </source>
</evidence>
<name>A0A9P8PUZ4_WICPI</name>
<organism evidence="1 2">
    <name type="scientific">Wickerhamomyces pijperi</name>
    <name type="common">Yeast</name>
    <name type="synonym">Pichia pijperi</name>
    <dbReference type="NCBI Taxonomy" id="599730"/>
    <lineage>
        <taxon>Eukaryota</taxon>
        <taxon>Fungi</taxon>
        <taxon>Dikarya</taxon>
        <taxon>Ascomycota</taxon>
        <taxon>Saccharomycotina</taxon>
        <taxon>Saccharomycetes</taxon>
        <taxon>Phaffomycetales</taxon>
        <taxon>Wickerhamomycetaceae</taxon>
        <taxon>Wickerhamomyces</taxon>
    </lineage>
</organism>
<accession>A0A9P8PUZ4</accession>
<reference evidence="1" key="1">
    <citation type="journal article" date="2021" name="Open Biol.">
        <title>Shared evolutionary footprints suggest mitochondrial oxidative damage underlies multiple complex I losses in fungi.</title>
        <authorList>
            <person name="Schikora-Tamarit M.A."/>
            <person name="Marcet-Houben M."/>
            <person name="Nosek J."/>
            <person name="Gabaldon T."/>
        </authorList>
    </citation>
    <scope>NUCLEOTIDE SEQUENCE</scope>
    <source>
        <strain evidence="1">CBS2887</strain>
    </source>
</reference>